<sequence>MFLTAFEQNLLTVQTSLYRKKKPTHFLSAHNINFFYGNSSPSYHKISSFFPIFALILKPFYGLVTLNKKSTGYDTALP</sequence>
<dbReference type="KEGG" id="dmm:dnm_014870"/>
<organism evidence="1 2">
    <name type="scientific">Desulfonema magnum</name>
    <dbReference type="NCBI Taxonomy" id="45655"/>
    <lineage>
        <taxon>Bacteria</taxon>
        <taxon>Pseudomonadati</taxon>
        <taxon>Thermodesulfobacteriota</taxon>
        <taxon>Desulfobacteria</taxon>
        <taxon>Desulfobacterales</taxon>
        <taxon>Desulfococcaceae</taxon>
        <taxon>Desulfonema</taxon>
    </lineage>
</organism>
<accession>A0A975BHI6</accession>
<reference evidence="1" key="1">
    <citation type="journal article" date="2021" name="Microb. Physiol.">
        <title>Proteogenomic Insights into the Physiology of Marine, Sulfate-Reducing, Filamentous Desulfonema limicola and Desulfonema magnum.</title>
        <authorList>
            <person name="Schnaars V."/>
            <person name="Wohlbrand L."/>
            <person name="Scheve S."/>
            <person name="Hinrichs C."/>
            <person name="Reinhardt R."/>
            <person name="Rabus R."/>
        </authorList>
    </citation>
    <scope>NUCLEOTIDE SEQUENCE</scope>
    <source>
        <strain evidence="1">4be13</strain>
    </source>
</reference>
<keyword evidence="2" id="KW-1185">Reference proteome</keyword>
<proteinExistence type="predicted"/>
<dbReference type="Proteomes" id="UP000663722">
    <property type="component" value="Chromosome"/>
</dbReference>
<protein>
    <submittedName>
        <fullName evidence="1">Uncharacterized protein</fullName>
    </submittedName>
</protein>
<evidence type="ECO:0000313" key="2">
    <source>
        <dbReference type="Proteomes" id="UP000663722"/>
    </source>
</evidence>
<dbReference type="EMBL" id="CP061800">
    <property type="protein sequence ID" value="QTA85476.1"/>
    <property type="molecule type" value="Genomic_DNA"/>
</dbReference>
<gene>
    <name evidence="1" type="ORF">dnm_014870</name>
</gene>
<name>A0A975BHI6_9BACT</name>
<evidence type="ECO:0000313" key="1">
    <source>
        <dbReference type="EMBL" id="QTA85476.1"/>
    </source>
</evidence>
<dbReference type="AlphaFoldDB" id="A0A975BHI6"/>